<feature type="transmembrane region" description="Helical" evidence="2">
    <location>
        <begin position="284"/>
        <end position="302"/>
    </location>
</feature>
<dbReference type="InterPro" id="IPR000620">
    <property type="entry name" value="EamA_dom"/>
</dbReference>
<evidence type="ECO:0000256" key="1">
    <source>
        <dbReference type="ARBA" id="ARBA00007362"/>
    </source>
</evidence>
<proteinExistence type="inferred from homology"/>
<feature type="transmembrane region" description="Helical" evidence="2">
    <location>
        <begin position="25"/>
        <end position="46"/>
    </location>
</feature>
<feature type="transmembrane region" description="Helical" evidence="2">
    <location>
        <begin position="105"/>
        <end position="129"/>
    </location>
</feature>
<dbReference type="HOGENOM" id="CLU_033863_0_1_11"/>
<sequence>MTTQLLSPATVPTSRRASLTADPRVLVVTGAAAIALTGVFVKLSAVSPATATFYRCALALPILGVMAAREWRRHGGIPARAMWIQIVGGVLLGIDFALWSQSITLIGAGISTVVVNIQVVIVPALAWVVFRARVPVRFVIAVPFLFAGIALVSGIFGGGEGGGDAVAGTVLALTSGVAYAVYIFLTGRAGGAGRPATQVLVTTVSAGISGSVVGSIWGGVDLTPGWDAMGWLVALALSGQVIGWMLIGFGLPKLPAEVGATLLLIQPVLAVMAGMMFLQERPTLIQGLGCAVVVTAVWMVSVPPRARVVTTVPVASG</sequence>
<dbReference type="EMBL" id="CP000432">
    <property type="protein sequence ID" value="ABG99833.1"/>
    <property type="molecule type" value="Genomic_DNA"/>
</dbReference>
<keyword evidence="2" id="KW-0812">Transmembrane</keyword>
<dbReference type="PATRIC" id="fig|101510.16.peg.8120"/>
<dbReference type="Pfam" id="PF00892">
    <property type="entry name" value="EamA"/>
    <property type="match status" value="2"/>
</dbReference>
<accession>Q0RY03</accession>
<dbReference type="AlphaFoldDB" id="Q0RY03"/>
<protein>
    <recommendedName>
        <fullName evidence="3">EamA domain-containing protein</fullName>
    </recommendedName>
</protein>
<reference evidence="5" key="1">
    <citation type="journal article" date="2006" name="Proc. Natl. Acad. Sci. U.S.A.">
        <title>The complete genome of Rhodococcus sp. RHA1 provides insights into a catabolic powerhouse.</title>
        <authorList>
            <person name="McLeod M.P."/>
            <person name="Warren R.L."/>
            <person name="Hsiao W.W.L."/>
            <person name="Araki N."/>
            <person name="Myhre M."/>
            <person name="Fernandes C."/>
            <person name="Miyazawa D."/>
            <person name="Wong W."/>
            <person name="Lillquist A.L."/>
            <person name="Wang D."/>
            <person name="Dosanjh M."/>
            <person name="Hara H."/>
            <person name="Petrescu A."/>
            <person name="Morin R.D."/>
            <person name="Yang G."/>
            <person name="Stott J.M."/>
            <person name="Schein J.E."/>
            <person name="Shin H."/>
            <person name="Smailus D."/>
            <person name="Siddiqui A.S."/>
            <person name="Marra M.A."/>
            <person name="Jones S.J.M."/>
            <person name="Holt R."/>
            <person name="Brinkman F.S.L."/>
            <person name="Miyauchi K."/>
            <person name="Fukuda M."/>
            <person name="Davies J.E."/>
            <person name="Mohn W.W."/>
            <person name="Eltis L.D."/>
        </authorList>
    </citation>
    <scope>NUCLEOTIDE SEQUENCE [LARGE SCALE GENOMIC DNA]</scope>
    <source>
        <strain evidence="5">RHA1</strain>
    </source>
</reference>
<dbReference type="InterPro" id="IPR037185">
    <property type="entry name" value="EmrE-like"/>
</dbReference>
<feature type="transmembrane region" description="Helical" evidence="2">
    <location>
        <begin position="229"/>
        <end position="251"/>
    </location>
</feature>
<keyword evidence="4" id="KW-0614">Plasmid</keyword>
<gene>
    <name evidence="4" type="ordered locus">RHA1_ro08789</name>
</gene>
<feature type="domain" description="EamA" evidence="3">
    <location>
        <begin position="26"/>
        <end position="153"/>
    </location>
</feature>
<evidence type="ECO:0000313" key="5">
    <source>
        <dbReference type="Proteomes" id="UP000008710"/>
    </source>
</evidence>
<feature type="transmembrane region" description="Helical" evidence="2">
    <location>
        <begin position="165"/>
        <end position="185"/>
    </location>
</feature>
<evidence type="ECO:0000313" key="4">
    <source>
        <dbReference type="EMBL" id="ABG99833.1"/>
    </source>
</evidence>
<dbReference type="PANTHER" id="PTHR22911">
    <property type="entry name" value="ACYL-MALONYL CONDENSING ENZYME-RELATED"/>
    <property type="match status" value="1"/>
</dbReference>
<feature type="transmembrane region" description="Helical" evidence="2">
    <location>
        <begin position="258"/>
        <end position="278"/>
    </location>
</feature>
<dbReference type="SUPFAM" id="SSF103481">
    <property type="entry name" value="Multidrug resistance efflux transporter EmrE"/>
    <property type="match status" value="2"/>
</dbReference>
<feature type="domain" description="EamA" evidence="3">
    <location>
        <begin position="168"/>
        <end position="301"/>
    </location>
</feature>
<evidence type="ECO:0000259" key="3">
    <source>
        <dbReference type="Pfam" id="PF00892"/>
    </source>
</evidence>
<geneLocation type="plasmid" evidence="4 5">
    <name>pRHL1</name>
</geneLocation>
<feature type="transmembrane region" description="Helical" evidence="2">
    <location>
        <begin position="52"/>
        <end position="69"/>
    </location>
</feature>
<evidence type="ECO:0000256" key="2">
    <source>
        <dbReference type="SAM" id="Phobius"/>
    </source>
</evidence>
<dbReference type="KEGG" id="rha:RHA1_ro08789"/>
<feature type="transmembrane region" description="Helical" evidence="2">
    <location>
        <begin position="81"/>
        <end position="99"/>
    </location>
</feature>
<organism evidence="4 5">
    <name type="scientific">Rhodococcus jostii (strain RHA1)</name>
    <dbReference type="NCBI Taxonomy" id="101510"/>
    <lineage>
        <taxon>Bacteria</taxon>
        <taxon>Bacillati</taxon>
        <taxon>Actinomycetota</taxon>
        <taxon>Actinomycetes</taxon>
        <taxon>Mycobacteriales</taxon>
        <taxon>Nocardiaceae</taxon>
        <taxon>Rhodococcus</taxon>
    </lineage>
</organism>
<feature type="transmembrane region" description="Helical" evidence="2">
    <location>
        <begin position="197"/>
        <end position="217"/>
    </location>
</feature>
<dbReference type="PANTHER" id="PTHR22911:SF79">
    <property type="entry name" value="MOBA-LIKE NTP TRANSFERASE DOMAIN-CONTAINING PROTEIN"/>
    <property type="match status" value="1"/>
</dbReference>
<comment type="similarity">
    <text evidence="1">Belongs to the EamA transporter family.</text>
</comment>
<name>Q0RY03_RHOJR</name>
<feature type="transmembrane region" description="Helical" evidence="2">
    <location>
        <begin position="136"/>
        <end position="159"/>
    </location>
</feature>
<keyword evidence="2" id="KW-1133">Transmembrane helix</keyword>
<dbReference type="GO" id="GO:0016020">
    <property type="term" value="C:membrane"/>
    <property type="evidence" value="ECO:0007669"/>
    <property type="project" value="InterPro"/>
</dbReference>
<keyword evidence="2" id="KW-0472">Membrane</keyword>
<dbReference type="RefSeq" id="WP_011599514.1">
    <property type="nucleotide sequence ID" value="NC_008269.1"/>
</dbReference>
<dbReference type="Proteomes" id="UP000008710">
    <property type="component" value="Plasmid pRHL1"/>
</dbReference>